<dbReference type="STRING" id="759273.H1VA02"/>
<dbReference type="KEGG" id="chig:CH63R_14298"/>
<dbReference type="RefSeq" id="XP_018151590.1">
    <property type="nucleotide sequence ID" value="XM_018309272.1"/>
</dbReference>
<feature type="region of interest" description="Disordered" evidence="1">
    <location>
        <begin position="64"/>
        <end position="85"/>
    </location>
</feature>
<proteinExistence type="predicted"/>
<dbReference type="VEuPathDB" id="FungiDB:CH63R_14298"/>
<organism evidence="2 4">
    <name type="scientific">Colletotrichum higginsianum (strain IMI 349063)</name>
    <name type="common">Crucifer anthracnose fungus</name>
    <dbReference type="NCBI Taxonomy" id="759273"/>
    <lineage>
        <taxon>Eukaryota</taxon>
        <taxon>Fungi</taxon>
        <taxon>Dikarya</taxon>
        <taxon>Ascomycota</taxon>
        <taxon>Pezizomycotina</taxon>
        <taxon>Sordariomycetes</taxon>
        <taxon>Hypocreomycetidae</taxon>
        <taxon>Glomerellales</taxon>
        <taxon>Glomerellaceae</taxon>
        <taxon>Colletotrichum</taxon>
        <taxon>Colletotrichum destructivum species complex</taxon>
    </lineage>
</organism>
<evidence type="ECO:0000256" key="1">
    <source>
        <dbReference type="SAM" id="MobiDB-lite"/>
    </source>
</evidence>
<protein>
    <recommendedName>
        <fullName evidence="6">Transposase</fullName>
    </recommendedName>
</protein>
<dbReference type="EMBL" id="CACQ02002282">
    <property type="protein sequence ID" value="CCF37055.1"/>
    <property type="molecule type" value="Genomic_DNA"/>
</dbReference>
<reference evidence="5" key="4">
    <citation type="journal article" date="2017" name="BMC Genomics">
        <title>Gapless genome assembly of Colletotrichum higginsianum reveals chromosome structure and association of transposable elements with secondary metabolite gene clusters.</title>
        <authorList>
            <person name="Dallery J.-F."/>
            <person name="Lapalu N."/>
            <person name="Zampounis A."/>
            <person name="Pigne S."/>
            <person name="Luyten I."/>
            <person name="Amselem J."/>
            <person name="Wittenberg A.H.J."/>
            <person name="Zhou S."/>
            <person name="de Queiroz M.V."/>
            <person name="Robin G.P."/>
            <person name="Auger A."/>
            <person name="Hainaut M."/>
            <person name="Henrissat B."/>
            <person name="Kim K.-T."/>
            <person name="Lee Y.-H."/>
            <person name="Lespinet O."/>
            <person name="Schwartz D.C."/>
            <person name="Thon M.R."/>
            <person name="O'Connell R.J."/>
        </authorList>
    </citation>
    <scope>NUCLEOTIDE SEQUENCE [LARGE SCALE GENOMIC DNA]</scope>
    <source>
        <strain evidence="5">IMI 349063</strain>
    </source>
</reference>
<evidence type="ECO:0008006" key="6">
    <source>
        <dbReference type="Google" id="ProtNLM"/>
    </source>
</evidence>
<dbReference type="GeneID" id="28873379"/>
<dbReference type="EMBL" id="LTAN01000010">
    <property type="protein sequence ID" value="OBR03072.1"/>
    <property type="molecule type" value="Genomic_DNA"/>
</dbReference>
<dbReference type="Proteomes" id="UP000007174">
    <property type="component" value="Unassembled WGS sequence"/>
</dbReference>
<sequence length="85" mass="9243">MARTDPHIRAVILALRSRIGGKTAEEVAVGLGLSKRTVDDVLLRAKRQGFDPTASTFTLRPEYINDAPRSGRPKKLTEAAVDTVV</sequence>
<accession>H1VA02</accession>
<evidence type="ECO:0000313" key="2">
    <source>
        <dbReference type="EMBL" id="CCF37055.1"/>
    </source>
</evidence>
<evidence type="ECO:0000313" key="3">
    <source>
        <dbReference type="EMBL" id="OBR03072.1"/>
    </source>
</evidence>
<reference evidence="4" key="2">
    <citation type="journal article" date="2012" name="Nat. Genet.">
        <title>Lifestyle transitions in plant pathogenic Colletotrichum fungi deciphered by genome and transcriptome analyses.</title>
        <authorList>
            <person name="O'Connell R.J."/>
            <person name="Thon M.R."/>
            <person name="Hacquard S."/>
            <person name="Amyotte S.G."/>
            <person name="Kleemann J."/>
            <person name="Torres M.F."/>
            <person name="Damm U."/>
            <person name="Buiate E.A."/>
            <person name="Epstein L."/>
            <person name="Alkan N."/>
            <person name="Altmueller J."/>
            <person name="Alvarado-Balderrama L."/>
            <person name="Bauser C.A."/>
            <person name="Becker C."/>
            <person name="Birren B.W."/>
            <person name="Chen Z."/>
            <person name="Choi J."/>
            <person name="Crouch J.A."/>
            <person name="Duvick J.P."/>
            <person name="Farman M.A."/>
            <person name="Gan P."/>
            <person name="Heiman D."/>
            <person name="Henrissat B."/>
            <person name="Howard R.J."/>
            <person name="Kabbage M."/>
            <person name="Koch C."/>
            <person name="Kracher B."/>
            <person name="Kubo Y."/>
            <person name="Law A.D."/>
            <person name="Lebrun M.-H."/>
            <person name="Lee Y.-H."/>
            <person name="Miyara I."/>
            <person name="Moore N."/>
            <person name="Neumann U."/>
            <person name="Nordstroem K."/>
            <person name="Panaccione D.G."/>
            <person name="Panstruga R."/>
            <person name="Place M."/>
            <person name="Proctor R.H."/>
            <person name="Prusky D."/>
            <person name="Rech G."/>
            <person name="Reinhardt R."/>
            <person name="Rollins J.A."/>
            <person name="Rounsley S."/>
            <person name="Schardl C.L."/>
            <person name="Schwartz D.C."/>
            <person name="Shenoy N."/>
            <person name="Shirasu K."/>
            <person name="Sikhakolli U.R."/>
            <person name="Stueber K."/>
            <person name="Sukno S.A."/>
            <person name="Sweigard J.A."/>
            <person name="Takano Y."/>
            <person name="Takahara H."/>
            <person name="Trail F."/>
            <person name="van der Does H.C."/>
            <person name="Voll L.M."/>
            <person name="Will I."/>
            <person name="Young S."/>
            <person name="Zeng Q."/>
            <person name="Zhang J."/>
            <person name="Zhou S."/>
            <person name="Dickman M.B."/>
            <person name="Schulze-Lefert P."/>
            <person name="Ver Loren van Themaat E."/>
            <person name="Ma L.-J."/>
            <person name="Vaillancourt L.J."/>
        </authorList>
    </citation>
    <scope>NUCLEOTIDE SEQUENCE [LARGE SCALE GENOMIC DNA]</scope>
    <source>
        <strain evidence="4">IMI 349063</strain>
    </source>
</reference>
<dbReference type="HOGENOM" id="CLU_033666_7_3_1"/>
<gene>
    <name evidence="2" type="ORF">CH063_08476</name>
    <name evidence="3" type="ORF">CH63R_14298</name>
</gene>
<dbReference type="AlphaFoldDB" id="H1VA02"/>
<evidence type="ECO:0000313" key="4">
    <source>
        <dbReference type="Proteomes" id="UP000007174"/>
    </source>
</evidence>
<evidence type="ECO:0000313" key="5">
    <source>
        <dbReference type="Proteomes" id="UP000092177"/>
    </source>
</evidence>
<reference evidence="2" key="1">
    <citation type="submission" date="2011-12" db="EMBL/GenBank/DDBJ databases">
        <title>The genome sequence of Colletotrichum higginsianum IMI 34906.</title>
        <authorList>
            <person name="Ma L.-J."/>
            <person name="O'Connell R."/>
            <person name="van Themaat E.V.L."/>
            <person name="Stueber K."/>
            <person name="Young S.K."/>
            <person name="Zeng Q."/>
            <person name="Gargeya S."/>
            <person name="Fitzgerald M."/>
            <person name="Haas B."/>
            <person name="Abouelleil A."/>
            <person name="Alvarado L."/>
            <person name="Arachchi H.M."/>
            <person name="Berlin A."/>
            <person name="Chapman S.B."/>
            <person name="Gearin G."/>
            <person name="Goldberg J."/>
            <person name="Griggs A."/>
            <person name="Gujja S."/>
            <person name="Hansen M."/>
            <person name="Heiman D."/>
            <person name="Howarth C."/>
            <person name="Larimer J."/>
            <person name="Lui A."/>
            <person name="MacDonald P.J.P."/>
            <person name="McCowen C."/>
            <person name="Montmayeur A."/>
            <person name="Murphy C."/>
            <person name="Neiman D."/>
            <person name="Pearson M."/>
            <person name="Priest M."/>
            <person name="Roberts A."/>
            <person name="Saif S."/>
            <person name="Shea T."/>
            <person name="Sisk P."/>
            <person name="Stolte C."/>
            <person name="Sykes S."/>
            <person name="Wortman J."/>
            <person name="Nusbaum C."/>
            <person name="Birren B."/>
        </authorList>
    </citation>
    <scope>NUCLEOTIDE SEQUENCE [LARGE SCALE GENOMIC DNA]</scope>
    <source>
        <strain evidence="2">IMI 349063</strain>
    </source>
</reference>
<dbReference type="OrthoDB" id="5415741at2759"/>
<dbReference type="Proteomes" id="UP000092177">
    <property type="component" value="Chromosome 10"/>
</dbReference>
<keyword evidence="5" id="KW-1185">Reference proteome</keyword>
<dbReference type="eggNOG" id="ENOG502RSFV">
    <property type="taxonomic scope" value="Eukaryota"/>
</dbReference>
<name>H1VA02_COLHI</name>
<reference evidence="3" key="3">
    <citation type="submission" date="2016-02" db="EMBL/GenBank/DDBJ databases">
        <title>Resequencing and annotation of the Colletotrichum higginsianum genome.</title>
        <authorList>
            <person name="O'Connell R."/>
            <person name="Zambounis A."/>
            <person name="Thon M."/>
            <person name="Dallery J.-F."/>
        </authorList>
    </citation>
    <scope>NUCLEOTIDE SEQUENCE [LARGE SCALE GENOMIC DNA]</scope>
    <source>
        <strain evidence="3">IMI 349063</strain>
    </source>
</reference>